<reference evidence="2 3" key="1">
    <citation type="submission" date="2024-12" db="EMBL/GenBank/DDBJ databases">
        <title>The unique morphological basis and parallel evolutionary history of personate flowers in Penstemon.</title>
        <authorList>
            <person name="Depatie T.H."/>
            <person name="Wessinger C.A."/>
        </authorList>
    </citation>
    <scope>NUCLEOTIDE SEQUENCE [LARGE SCALE GENOMIC DNA]</scope>
    <source>
        <strain evidence="2">WTNN_2</strain>
        <tissue evidence="2">Leaf</tissue>
    </source>
</reference>
<evidence type="ECO:0000313" key="2">
    <source>
        <dbReference type="EMBL" id="KAL3825722.1"/>
    </source>
</evidence>
<comment type="caution">
    <text evidence="2">The sequence shown here is derived from an EMBL/GenBank/DDBJ whole genome shotgun (WGS) entry which is preliminary data.</text>
</comment>
<proteinExistence type="predicted"/>
<accession>A0ABD3SMB3</accession>
<sequence length="67" mass="7612">MGFSMAFNGRRMPLKQEFYQTPVDEQETSTFFSITTIPSSFSNELDKHGLVDESVEEENDSGEVKES</sequence>
<gene>
    <name evidence="2" type="ORF">ACJIZ3_021751</name>
</gene>
<dbReference type="EMBL" id="JBJXBP010000006">
    <property type="protein sequence ID" value="KAL3825722.1"/>
    <property type="molecule type" value="Genomic_DNA"/>
</dbReference>
<dbReference type="Proteomes" id="UP001634393">
    <property type="component" value="Unassembled WGS sequence"/>
</dbReference>
<protein>
    <submittedName>
        <fullName evidence="2">Uncharacterized protein</fullName>
    </submittedName>
</protein>
<keyword evidence="3" id="KW-1185">Reference proteome</keyword>
<evidence type="ECO:0000313" key="3">
    <source>
        <dbReference type="Proteomes" id="UP001634393"/>
    </source>
</evidence>
<organism evidence="2 3">
    <name type="scientific">Penstemon smallii</name>
    <dbReference type="NCBI Taxonomy" id="265156"/>
    <lineage>
        <taxon>Eukaryota</taxon>
        <taxon>Viridiplantae</taxon>
        <taxon>Streptophyta</taxon>
        <taxon>Embryophyta</taxon>
        <taxon>Tracheophyta</taxon>
        <taxon>Spermatophyta</taxon>
        <taxon>Magnoliopsida</taxon>
        <taxon>eudicotyledons</taxon>
        <taxon>Gunneridae</taxon>
        <taxon>Pentapetalae</taxon>
        <taxon>asterids</taxon>
        <taxon>lamiids</taxon>
        <taxon>Lamiales</taxon>
        <taxon>Plantaginaceae</taxon>
        <taxon>Cheloneae</taxon>
        <taxon>Penstemon</taxon>
    </lineage>
</organism>
<feature type="region of interest" description="Disordered" evidence="1">
    <location>
        <begin position="42"/>
        <end position="67"/>
    </location>
</feature>
<evidence type="ECO:0000256" key="1">
    <source>
        <dbReference type="SAM" id="MobiDB-lite"/>
    </source>
</evidence>
<dbReference type="AlphaFoldDB" id="A0ABD3SMB3"/>
<name>A0ABD3SMB3_9LAMI</name>